<dbReference type="EMBL" id="JAQQDW010000015">
    <property type="protein sequence ID" value="MFM0103912.1"/>
    <property type="molecule type" value="Genomic_DNA"/>
</dbReference>
<comment type="caution">
    <text evidence="1">The sequence shown here is derived from an EMBL/GenBank/DDBJ whole genome shotgun (WGS) entry which is preliminary data.</text>
</comment>
<organism evidence="1 2">
    <name type="scientific">Paraburkholderia rhynchosiae</name>
    <dbReference type="NCBI Taxonomy" id="487049"/>
    <lineage>
        <taxon>Bacteria</taxon>
        <taxon>Pseudomonadati</taxon>
        <taxon>Pseudomonadota</taxon>
        <taxon>Betaproteobacteria</taxon>
        <taxon>Burkholderiales</taxon>
        <taxon>Burkholderiaceae</taxon>
        <taxon>Paraburkholderia</taxon>
    </lineage>
</organism>
<evidence type="ECO:0000313" key="1">
    <source>
        <dbReference type="EMBL" id="MFM0103912.1"/>
    </source>
</evidence>
<keyword evidence="1" id="KW-0560">Oxidoreductase</keyword>
<keyword evidence="2" id="KW-1185">Reference proteome</keyword>
<dbReference type="Proteomes" id="UP001629235">
    <property type="component" value="Unassembled WGS sequence"/>
</dbReference>
<sequence>MLLKAFCKLTLTPGIAWRSNAVRFAKRHVLRTARASAVWEHRSHEPWVRRSRSNRLPIIAVPTSCAGSEMTPIHGLAGDNLKGMGRDLRELPKTVIYNPKLSCELPPGLSFVSGHNAIAHAAEVLYAHDSNPVMSLMAEDGIRALATDCAASRTSPKAC</sequence>
<name>A0ACC7N910_9BURK</name>
<gene>
    <name evidence="1" type="ORF">PQR01_10615</name>
</gene>
<reference evidence="1 2" key="1">
    <citation type="journal article" date="2024" name="Chem. Sci.">
        <title>Discovery of megapolipeptins by genome mining of a Burkholderiales bacteria collection.</title>
        <authorList>
            <person name="Paulo B.S."/>
            <person name="Recchia M.J.J."/>
            <person name="Lee S."/>
            <person name="Fergusson C.H."/>
            <person name="Romanowski S.B."/>
            <person name="Hernandez A."/>
            <person name="Krull N."/>
            <person name="Liu D.Y."/>
            <person name="Cavanagh H."/>
            <person name="Bos A."/>
            <person name="Gray C.A."/>
            <person name="Murphy B.T."/>
            <person name="Linington R.G."/>
            <person name="Eustaquio A.S."/>
        </authorList>
    </citation>
    <scope>NUCLEOTIDE SEQUENCE [LARGE SCALE GENOMIC DNA]</scope>
    <source>
        <strain evidence="1 2">RL18-126-BIB-B</strain>
    </source>
</reference>
<protein>
    <submittedName>
        <fullName evidence="1">Iron-containing alcohol dehydrogenase</fullName>
        <ecNumber evidence="1">1.1.1.1</ecNumber>
    </submittedName>
</protein>
<accession>A0ACC7N910</accession>
<proteinExistence type="predicted"/>
<evidence type="ECO:0000313" key="2">
    <source>
        <dbReference type="Proteomes" id="UP001629235"/>
    </source>
</evidence>
<dbReference type="EC" id="1.1.1.1" evidence="1"/>